<dbReference type="InterPro" id="IPR006145">
    <property type="entry name" value="PsdUridine_synth_RsuA/RluA"/>
</dbReference>
<dbReference type="InterPro" id="IPR020103">
    <property type="entry name" value="PsdUridine_synth_cat_dom_sf"/>
</dbReference>
<feature type="active site" evidence="4">
    <location>
        <position position="160"/>
    </location>
</feature>
<evidence type="ECO:0000256" key="7">
    <source>
        <dbReference type="SAM" id="MobiDB-lite"/>
    </source>
</evidence>
<protein>
    <recommendedName>
        <fullName evidence="6">Pseudouridine synthase</fullName>
        <ecNumber evidence="6">5.4.99.-</ecNumber>
    </recommendedName>
</protein>
<dbReference type="AlphaFoldDB" id="A0A0U5EWT6"/>
<comment type="catalytic activity">
    <reaction evidence="3">
        <text>uridine(1911/1915/1917) in 23S rRNA = pseudouridine(1911/1915/1917) in 23S rRNA</text>
        <dbReference type="Rhea" id="RHEA:42524"/>
        <dbReference type="Rhea" id="RHEA-COMP:10097"/>
        <dbReference type="Rhea" id="RHEA-COMP:10098"/>
        <dbReference type="ChEBI" id="CHEBI:65314"/>
        <dbReference type="ChEBI" id="CHEBI:65315"/>
        <dbReference type="EC" id="5.4.99.23"/>
    </reaction>
</comment>
<dbReference type="InterPro" id="IPR050188">
    <property type="entry name" value="RluA_PseudoU_synthase"/>
</dbReference>
<evidence type="ECO:0000256" key="6">
    <source>
        <dbReference type="RuleBase" id="RU362028"/>
    </source>
</evidence>
<keyword evidence="2 6" id="KW-0413">Isomerase</keyword>
<dbReference type="Proteomes" id="UP000056109">
    <property type="component" value="Chromosome I"/>
</dbReference>
<dbReference type="EC" id="5.4.99.-" evidence="6"/>
<dbReference type="CDD" id="cd02869">
    <property type="entry name" value="PseudoU_synth_RluA_like"/>
    <property type="match status" value="1"/>
</dbReference>
<organism evidence="9 10">
    <name type="scientific">Acetobacter senegalensis</name>
    <dbReference type="NCBI Taxonomy" id="446692"/>
    <lineage>
        <taxon>Bacteria</taxon>
        <taxon>Pseudomonadati</taxon>
        <taxon>Pseudomonadota</taxon>
        <taxon>Alphaproteobacteria</taxon>
        <taxon>Acetobacterales</taxon>
        <taxon>Acetobacteraceae</taxon>
        <taxon>Acetobacter</taxon>
    </lineage>
</organism>
<evidence type="ECO:0000256" key="1">
    <source>
        <dbReference type="ARBA" id="ARBA00010876"/>
    </source>
</evidence>
<comment type="similarity">
    <text evidence="1 6">Belongs to the pseudouridine synthase RluA family.</text>
</comment>
<evidence type="ECO:0000256" key="3">
    <source>
        <dbReference type="ARBA" id="ARBA00036882"/>
    </source>
</evidence>
<keyword evidence="5" id="KW-0694">RNA-binding</keyword>
<dbReference type="Pfam" id="PF00849">
    <property type="entry name" value="PseudoU_synth_2"/>
    <property type="match status" value="1"/>
</dbReference>
<dbReference type="EMBL" id="LN606600">
    <property type="protein sequence ID" value="CEF42250.1"/>
    <property type="molecule type" value="Genomic_DNA"/>
</dbReference>
<evidence type="ECO:0000256" key="4">
    <source>
        <dbReference type="PIRSR" id="PIRSR606225-1"/>
    </source>
</evidence>
<dbReference type="InterPro" id="IPR006225">
    <property type="entry name" value="PsdUridine_synth_RluC/D"/>
</dbReference>
<dbReference type="PANTHER" id="PTHR21600:SF44">
    <property type="entry name" value="RIBOSOMAL LARGE SUBUNIT PSEUDOURIDINE SYNTHASE D"/>
    <property type="match status" value="1"/>
</dbReference>
<dbReference type="Gene3D" id="3.10.290.10">
    <property type="entry name" value="RNA-binding S4 domain"/>
    <property type="match status" value="1"/>
</dbReference>
<evidence type="ECO:0000313" key="9">
    <source>
        <dbReference type="EMBL" id="CEF42250.1"/>
    </source>
</evidence>
<comment type="catalytic activity">
    <reaction evidence="6">
        <text>a uridine in RNA = a pseudouridine in RNA</text>
        <dbReference type="Rhea" id="RHEA:48348"/>
        <dbReference type="Rhea" id="RHEA-COMP:12068"/>
        <dbReference type="Rhea" id="RHEA-COMP:12069"/>
        <dbReference type="ChEBI" id="CHEBI:65314"/>
        <dbReference type="ChEBI" id="CHEBI:65315"/>
    </reaction>
</comment>
<dbReference type="InterPro" id="IPR036986">
    <property type="entry name" value="S4_RNA-bd_sf"/>
</dbReference>
<dbReference type="InterPro" id="IPR006224">
    <property type="entry name" value="PsdUridine_synth_RluA-like_CS"/>
</dbReference>
<dbReference type="Gene3D" id="3.30.2350.10">
    <property type="entry name" value="Pseudouridine synthase"/>
    <property type="match status" value="1"/>
</dbReference>
<dbReference type="PROSITE" id="PS01129">
    <property type="entry name" value="PSI_RLU"/>
    <property type="match status" value="1"/>
</dbReference>
<dbReference type="SUPFAM" id="SSF55120">
    <property type="entry name" value="Pseudouridine synthase"/>
    <property type="match status" value="1"/>
</dbReference>
<feature type="domain" description="RNA-binding S4" evidence="8">
    <location>
        <begin position="32"/>
        <end position="89"/>
    </location>
</feature>
<dbReference type="CDD" id="cd00165">
    <property type="entry name" value="S4"/>
    <property type="match status" value="1"/>
</dbReference>
<evidence type="ECO:0000256" key="5">
    <source>
        <dbReference type="PROSITE-ProRule" id="PRU00182"/>
    </source>
</evidence>
<dbReference type="KEGG" id="asz:ASN_3001"/>
<dbReference type="PANTHER" id="PTHR21600">
    <property type="entry name" value="MITOCHONDRIAL RNA PSEUDOURIDINE SYNTHASE"/>
    <property type="match status" value="1"/>
</dbReference>
<evidence type="ECO:0000256" key="2">
    <source>
        <dbReference type="ARBA" id="ARBA00023235"/>
    </source>
</evidence>
<dbReference type="InterPro" id="IPR002942">
    <property type="entry name" value="S4_RNA-bd"/>
</dbReference>
<keyword evidence="10" id="KW-1185">Reference proteome</keyword>
<reference evidence="10" key="1">
    <citation type="submission" date="2014-09" db="EMBL/GenBank/DDBJ databases">
        <authorList>
            <person name="Illeghems K.G."/>
        </authorList>
    </citation>
    <scope>NUCLEOTIDE SEQUENCE [LARGE SCALE GENOMIC DNA]</scope>
    <source>
        <strain evidence="10">108B</strain>
    </source>
</reference>
<gene>
    <name evidence="9" type="primary">rluC</name>
    <name evidence="9" type="ORF">ASN_3001</name>
</gene>
<dbReference type="NCBIfam" id="TIGR00005">
    <property type="entry name" value="rluA_subfam"/>
    <property type="match status" value="1"/>
</dbReference>
<accession>A0A0U5EWT6</accession>
<dbReference type="PROSITE" id="PS50889">
    <property type="entry name" value="S4"/>
    <property type="match status" value="1"/>
</dbReference>
<dbReference type="SUPFAM" id="SSF55174">
    <property type="entry name" value="Alpha-L RNA-binding motif"/>
    <property type="match status" value="1"/>
</dbReference>
<feature type="region of interest" description="Disordered" evidence="7">
    <location>
        <begin position="71"/>
        <end position="94"/>
    </location>
</feature>
<dbReference type="GO" id="GO:0000455">
    <property type="term" value="P:enzyme-directed rRNA pseudouridine synthesis"/>
    <property type="evidence" value="ECO:0007669"/>
    <property type="project" value="UniProtKB-ARBA"/>
</dbReference>
<sequence>MKHGPACGIGVSREYRAMSVVILTVSEDEADIRLDRYFRRHYPHLTQGALQKLCRTGQIRVEGKRVEASTRLQPGQSVRVPPIPKAVKPAPDTPRQLDERLVREIKGMVLYQDKQVIVLNKPAGLAVQGGPGITKHVDMMLDGLRAEADDPRPRLVHRIDRDTSGLLLLARTPGVAAKLAEAFRGRDVKKTYWAVVVGRPDPLAGEIDQPLARLGAGANAIMVAADRKDEDAQYARSTYEVVDAAARKFSWLALSPLTGRTHQLRVHCESLGTPILGDPKYGGATAHVDGFKDQLHLHARELDMPHPAGGRLVVTAELPPHMRETFRALGFTPGSTPKPVRRGG</sequence>
<evidence type="ECO:0000313" key="10">
    <source>
        <dbReference type="Proteomes" id="UP000056109"/>
    </source>
</evidence>
<comment type="function">
    <text evidence="6">Responsible for synthesis of pseudouridine from uracil.</text>
</comment>
<name>A0A0U5EWT6_9PROT</name>
<dbReference type="GO" id="GO:0003723">
    <property type="term" value="F:RNA binding"/>
    <property type="evidence" value="ECO:0007669"/>
    <property type="project" value="UniProtKB-KW"/>
</dbReference>
<dbReference type="PATRIC" id="fig|446692.3.peg.3163"/>
<dbReference type="GO" id="GO:0160140">
    <property type="term" value="F:23S rRNA pseudouridine(1911/1915/1917) synthase activity"/>
    <property type="evidence" value="ECO:0007669"/>
    <property type="project" value="UniProtKB-EC"/>
</dbReference>
<evidence type="ECO:0000259" key="8">
    <source>
        <dbReference type="SMART" id="SM00363"/>
    </source>
</evidence>
<dbReference type="SMART" id="SM00363">
    <property type="entry name" value="S4"/>
    <property type="match status" value="1"/>
</dbReference>
<proteinExistence type="inferred from homology"/>